<dbReference type="Proteomes" id="UP000009282">
    <property type="component" value="Chromosome"/>
</dbReference>
<proteinExistence type="predicted"/>
<dbReference type="AlphaFoldDB" id="G4QLU4"/>
<organism evidence="1 2">
    <name type="scientific">Glaciecola nitratireducens (strain JCM 12485 / KCTC 12276 / FR1064)</name>
    <dbReference type="NCBI Taxonomy" id="1085623"/>
    <lineage>
        <taxon>Bacteria</taxon>
        <taxon>Pseudomonadati</taxon>
        <taxon>Pseudomonadota</taxon>
        <taxon>Gammaproteobacteria</taxon>
        <taxon>Alteromonadales</taxon>
        <taxon>Alteromonadaceae</taxon>
        <taxon>Brumicola</taxon>
    </lineage>
</organism>
<dbReference type="EMBL" id="CP003060">
    <property type="protein sequence ID" value="AEP30434.1"/>
    <property type="molecule type" value="Genomic_DNA"/>
</dbReference>
<name>G4QLU4_GLANF</name>
<evidence type="ECO:0000313" key="1">
    <source>
        <dbReference type="EMBL" id="AEP30434.1"/>
    </source>
</evidence>
<protein>
    <submittedName>
        <fullName evidence="1">Uncharacterized protein</fullName>
    </submittedName>
</protein>
<gene>
    <name evidence="1" type="ordered locus">GNIT_2337</name>
</gene>
<keyword evidence="2" id="KW-1185">Reference proteome</keyword>
<reference evidence="1 2" key="1">
    <citation type="journal article" date="2011" name="J. Bacteriol.">
        <title>Complete genome sequence of seawater bacterium Glaciecola nitratireducens FR1064T.</title>
        <authorList>
            <person name="Bian F."/>
            <person name="Qin Q.L."/>
            <person name="Xie B.B."/>
            <person name="Shu Y.L."/>
            <person name="Zhang X.Y."/>
            <person name="Yu Y."/>
            <person name="Chen B."/>
            <person name="Chen X.L."/>
            <person name="Zhou B.C."/>
            <person name="Zhang Y.Z."/>
        </authorList>
    </citation>
    <scope>NUCLEOTIDE SEQUENCE [LARGE SCALE GENOMIC DNA]</scope>
    <source>
        <strain evidence="2">JCM 12485 / KCTC 12276 / FR1064</strain>
    </source>
</reference>
<sequence length="42" mass="4825">MLDSNTSVNESNKMLFAKSISKHLINTKETCGETLQQKRERL</sequence>
<evidence type="ECO:0000313" key="2">
    <source>
        <dbReference type="Proteomes" id="UP000009282"/>
    </source>
</evidence>
<dbReference type="HOGENOM" id="CLU_3252182_0_0_6"/>
<dbReference type="KEGG" id="gni:GNIT_2337"/>
<accession>G4QLU4</accession>